<reference evidence="9" key="1">
    <citation type="submission" date="2022-11" db="UniProtKB">
        <authorList>
            <consortium name="EnsemblMetazoa"/>
        </authorList>
    </citation>
    <scope>IDENTIFICATION</scope>
</reference>
<evidence type="ECO:0000256" key="5">
    <source>
        <dbReference type="ARBA" id="ARBA00023004"/>
    </source>
</evidence>
<dbReference type="GO" id="GO:0020037">
    <property type="term" value="F:heme binding"/>
    <property type="evidence" value="ECO:0007669"/>
    <property type="project" value="InterPro"/>
</dbReference>
<dbReference type="PANTHER" id="PTHR24289">
    <property type="entry name" value="STEROID 17-ALPHA-HYDROXYLASE/17,20 LYASE"/>
    <property type="match status" value="1"/>
</dbReference>
<dbReference type="RefSeq" id="XP_020910672.1">
    <property type="nucleotide sequence ID" value="XM_021055013.2"/>
</dbReference>
<dbReference type="PRINTS" id="PR00463">
    <property type="entry name" value="EP450I"/>
</dbReference>
<dbReference type="PRINTS" id="PR00385">
    <property type="entry name" value="P450"/>
</dbReference>
<dbReference type="Gene3D" id="1.10.630.10">
    <property type="entry name" value="Cytochrome P450"/>
    <property type="match status" value="1"/>
</dbReference>
<keyword evidence="4 8" id="KW-0560">Oxidoreductase</keyword>
<evidence type="ECO:0000313" key="10">
    <source>
        <dbReference type="Proteomes" id="UP000887567"/>
    </source>
</evidence>
<dbReference type="OMA" id="RENHAIE"/>
<evidence type="ECO:0008006" key="11">
    <source>
        <dbReference type="Google" id="ProtNLM"/>
    </source>
</evidence>
<protein>
    <recommendedName>
        <fullName evidence="11">Cytochrome P450</fullName>
    </recommendedName>
</protein>
<keyword evidence="6 8" id="KW-0503">Monooxygenase</keyword>
<evidence type="ECO:0000256" key="7">
    <source>
        <dbReference type="PIRSR" id="PIRSR602401-1"/>
    </source>
</evidence>
<evidence type="ECO:0000256" key="2">
    <source>
        <dbReference type="ARBA" id="ARBA00022617"/>
    </source>
</evidence>
<dbReference type="GeneID" id="110248477"/>
<evidence type="ECO:0000256" key="6">
    <source>
        <dbReference type="ARBA" id="ARBA00023033"/>
    </source>
</evidence>
<keyword evidence="3 7" id="KW-0479">Metal-binding</keyword>
<dbReference type="PANTHER" id="PTHR24289:SF1">
    <property type="entry name" value="STEROID 17-ALPHA-HYDROXYLASE_17,20 LYASE"/>
    <property type="match status" value="1"/>
</dbReference>
<dbReference type="KEGG" id="epa:110248477"/>
<evidence type="ECO:0000256" key="4">
    <source>
        <dbReference type="ARBA" id="ARBA00023002"/>
    </source>
</evidence>
<dbReference type="SUPFAM" id="SSF48264">
    <property type="entry name" value="Cytochrome P450"/>
    <property type="match status" value="1"/>
</dbReference>
<dbReference type="GO" id="GO:0004508">
    <property type="term" value="F:steroid 17-alpha-monooxygenase activity"/>
    <property type="evidence" value="ECO:0007669"/>
    <property type="project" value="TreeGrafter"/>
</dbReference>
<accession>A0A913XXA1</accession>
<organism evidence="9 10">
    <name type="scientific">Exaiptasia diaphana</name>
    <name type="common">Tropical sea anemone</name>
    <name type="synonym">Aiptasia pulchella</name>
    <dbReference type="NCBI Taxonomy" id="2652724"/>
    <lineage>
        <taxon>Eukaryota</taxon>
        <taxon>Metazoa</taxon>
        <taxon>Cnidaria</taxon>
        <taxon>Anthozoa</taxon>
        <taxon>Hexacorallia</taxon>
        <taxon>Actiniaria</taxon>
        <taxon>Aiptasiidae</taxon>
        <taxon>Exaiptasia</taxon>
    </lineage>
</organism>
<dbReference type="EnsemblMetazoa" id="XM_021055013.2">
    <property type="protein sequence ID" value="XP_020910672.1"/>
    <property type="gene ID" value="LOC110248477"/>
</dbReference>
<name>A0A913XXA1_EXADI</name>
<evidence type="ECO:0000313" key="9">
    <source>
        <dbReference type="EnsemblMetazoa" id="XP_020910672.1"/>
    </source>
</evidence>
<feature type="binding site" description="axial binding residue" evidence="7">
    <location>
        <position position="243"/>
    </location>
    <ligand>
        <name>heme</name>
        <dbReference type="ChEBI" id="CHEBI:30413"/>
    </ligand>
    <ligandPart>
        <name>Fe</name>
        <dbReference type="ChEBI" id="CHEBI:18248"/>
    </ligandPart>
</feature>
<dbReference type="InterPro" id="IPR017972">
    <property type="entry name" value="Cyt_P450_CS"/>
</dbReference>
<proteinExistence type="inferred from homology"/>
<dbReference type="GO" id="GO:0005506">
    <property type="term" value="F:iron ion binding"/>
    <property type="evidence" value="ECO:0007669"/>
    <property type="project" value="InterPro"/>
</dbReference>
<dbReference type="GO" id="GO:0042446">
    <property type="term" value="P:hormone biosynthetic process"/>
    <property type="evidence" value="ECO:0007669"/>
    <property type="project" value="TreeGrafter"/>
</dbReference>
<dbReference type="OrthoDB" id="6141508at2759"/>
<dbReference type="Pfam" id="PF00067">
    <property type="entry name" value="p450"/>
    <property type="match status" value="2"/>
</dbReference>
<evidence type="ECO:0000256" key="1">
    <source>
        <dbReference type="ARBA" id="ARBA00010617"/>
    </source>
</evidence>
<keyword evidence="10" id="KW-1185">Reference proteome</keyword>
<dbReference type="PROSITE" id="PS00086">
    <property type="entry name" value="CYTOCHROME_P450"/>
    <property type="match status" value="1"/>
</dbReference>
<comment type="similarity">
    <text evidence="1 8">Belongs to the cytochrome P450 family.</text>
</comment>
<dbReference type="GO" id="GO:0042448">
    <property type="term" value="P:progesterone metabolic process"/>
    <property type="evidence" value="ECO:0007669"/>
    <property type="project" value="TreeGrafter"/>
</dbReference>
<keyword evidence="2 7" id="KW-0349">Heme</keyword>
<dbReference type="Proteomes" id="UP000887567">
    <property type="component" value="Unplaced"/>
</dbReference>
<comment type="cofactor">
    <cofactor evidence="7">
        <name>heme</name>
        <dbReference type="ChEBI" id="CHEBI:30413"/>
    </cofactor>
</comment>
<dbReference type="InterPro" id="IPR001128">
    <property type="entry name" value="Cyt_P450"/>
</dbReference>
<dbReference type="InterPro" id="IPR002401">
    <property type="entry name" value="Cyt_P450_E_grp-I"/>
</dbReference>
<evidence type="ECO:0000256" key="3">
    <source>
        <dbReference type="ARBA" id="ARBA00022723"/>
    </source>
</evidence>
<keyword evidence="5 7" id="KW-0408">Iron</keyword>
<sequence length="305" mass="35648">MNVISVMVYGERYEMNNREFQTILDETWKLNDLLSRVSILDFLPFLIHFPIKDSKLAKTIYLSAKSRLTRKYQEHQQTYQDGITRDLTDALIKALKETKEDQKKTPEVMTEDHILMTMGDAFTAGIESTTSSILWYIILMIRHPDVQAKVHSELDRVVGRDKFPSWEERNSLPYTCASIEEMHRFTGFFFTILINAWAMHFDEKEWNDPQYFKPERFLDTEGKLIQVSKLKSFLPFGTGRRVCVGEAFAKQELFLIITRLMYQFEVEAEIPGSPPSMEGQIKVAYSPKPFKVILKQRPKSAMDYN</sequence>
<dbReference type="AlphaFoldDB" id="A0A913XXA1"/>
<dbReference type="InterPro" id="IPR036396">
    <property type="entry name" value="Cyt_P450_sf"/>
</dbReference>
<evidence type="ECO:0000256" key="8">
    <source>
        <dbReference type="RuleBase" id="RU000461"/>
    </source>
</evidence>